<organism evidence="1 2">
    <name type="scientific">Eruca vesicaria subsp. sativa</name>
    <name type="common">Garden rocket</name>
    <name type="synonym">Eruca sativa</name>
    <dbReference type="NCBI Taxonomy" id="29727"/>
    <lineage>
        <taxon>Eukaryota</taxon>
        <taxon>Viridiplantae</taxon>
        <taxon>Streptophyta</taxon>
        <taxon>Embryophyta</taxon>
        <taxon>Tracheophyta</taxon>
        <taxon>Spermatophyta</taxon>
        <taxon>Magnoliopsida</taxon>
        <taxon>eudicotyledons</taxon>
        <taxon>Gunneridae</taxon>
        <taxon>Pentapetalae</taxon>
        <taxon>rosids</taxon>
        <taxon>malvids</taxon>
        <taxon>Brassicales</taxon>
        <taxon>Brassicaceae</taxon>
        <taxon>Brassiceae</taxon>
        <taxon>Eruca</taxon>
    </lineage>
</organism>
<dbReference type="Proteomes" id="UP001642260">
    <property type="component" value="Unassembled WGS sequence"/>
</dbReference>
<dbReference type="AlphaFoldDB" id="A0ABC8K1C0"/>
<proteinExistence type="predicted"/>
<evidence type="ECO:0000313" key="2">
    <source>
        <dbReference type="Proteomes" id="UP001642260"/>
    </source>
</evidence>
<reference evidence="1 2" key="1">
    <citation type="submission" date="2022-03" db="EMBL/GenBank/DDBJ databases">
        <authorList>
            <person name="Macdonald S."/>
            <person name="Ahmed S."/>
            <person name="Newling K."/>
        </authorList>
    </citation>
    <scope>NUCLEOTIDE SEQUENCE [LARGE SCALE GENOMIC DNA]</scope>
</reference>
<sequence length="84" mass="9951">MMNARMVAFKKYLKLQSSEHTPSLISTDWIDFLEANTFQLMMYTIQVLEWIRIPSLRRLLKYDIVNLEDDSDVPSRNQNETPLS</sequence>
<name>A0ABC8K1C0_ERUVS</name>
<comment type="caution">
    <text evidence="1">The sequence shown here is derived from an EMBL/GenBank/DDBJ whole genome shotgun (WGS) entry which is preliminary data.</text>
</comment>
<protein>
    <submittedName>
        <fullName evidence="1">Uncharacterized protein</fullName>
    </submittedName>
</protein>
<gene>
    <name evidence="1" type="ORF">ERUC_LOCUS15719</name>
</gene>
<dbReference type="EMBL" id="CAKOAT010147376">
    <property type="protein sequence ID" value="CAH8341856.1"/>
    <property type="molecule type" value="Genomic_DNA"/>
</dbReference>
<evidence type="ECO:0000313" key="1">
    <source>
        <dbReference type="EMBL" id="CAH8341856.1"/>
    </source>
</evidence>
<accession>A0ABC8K1C0</accession>
<keyword evidence="2" id="KW-1185">Reference proteome</keyword>